<gene>
    <name evidence="2" type="ORF">S01H1_74566</name>
</gene>
<evidence type="ECO:0000256" key="1">
    <source>
        <dbReference type="SAM" id="Phobius"/>
    </source>
</evidence>
<accession>X0XMM0</accession>
<sequence length="54" mass="5994">EAEAGQYDATVSGLSGSFTVVKPFPWWILLIIAAVILLGWLGWRYRKKLGIKSS</sequence>
<evidence type="ECO:0000313" key="2">
    <source>
        <dbReference type="EMBL" id="GAG37903.1"/>
    </source>
</evidence>
<organism evidence="2">
    <name type="scientific">marine sediment metagenome</name>
    <dbReference type="NCBI Taxonomy" id="412755"/>
    <lineage>
        <taxon>unclassified sequences</taxon>
        <taxon>metagenomes</taxon>
        <taxon>ecological metagenomes</taxon>
    </lineage>
</organism>
<comment type="caution">
    <text evidence="2">The sequence shown here is derived from an EMBL/GenBank/DDBJ whole genome shotgun (WGS) entry which is preliminary data.</text>
</comment>
<feature type="transmembrane region" description="Helical" evidence="1">
    <location>
        <begin position="24"/>
        <end position="43"/>
    </location>
</feature>
<protein>
    <submittedName>
        <fullName evidence="2">Uncharacterized protein</fullName>
    </submittedName>
</protein>
<name>X0XMM0_9ZZZZ</name>
<keyword evidence="1" id="KW-0472">Membrane</keyword>
<proteinExistence type="predicted"/>
<keyword evidence="1" id="KW-1133">Transmembrane helix</keyword>
<dbReference type="AlphaFoldDB" id="X0XMM0"/>
<keyword evidence="1" id="KW-0812">Transmembrane</keyword>
<feature type="non-terminal residue" evidence="2">
    <location>
        <position position="1"/>
    </location>
</feature>
<reference evidence="2" key="1">
    <citation type="journal article" date="2014" name="Front. Microbiol.">
        <title>High frequency of phylogenetically diverse reductive dehalogenase-homologous genes in deep subseafloor sedimentary metagenomes.</title>
        <authorList>
            <person name="Kawai M."/>
            <person name="Futagami T."/>
            <person name="Toyoda A."/>
            <person name="Takaki Y."/>
            <person name="Nishi S."/>
            <person name="Hori S."/>
            <person name="Arai W."/>
            <person name="Tsubouchi T."/>
            <person name="Morono Y."/>
            <person name="Uchiyama I."/>
            <person name="Ito T."/>
            <person name="Fujiyama A."/>
            <person name="Inagaki F."/>
            <person name="Takami H."/>
        </authorList>
    </citation>
    <scope>NUCLEOTIDE SEQUENCE</scope>
    <source>
        <strain evidence="2">Expedition CK06-06</strain>
    </source>
</reference>
<dbReference type="EMBL" id="BARS01049895">
    <property type="protein sequence ID" value="GAG37903.1"/>
    <property type="molecule type" value="Genomic_DNA"/>
</dbReference>